<dbReference type="PROSITE" id="PS50119">
    <property type="entry name" value="ZF_BBOX"/>
    <property type="match status" value="1"/>
</dbReference>
<evidence type="ECO:0000313" key="3">
    <source>
        <dbReference type="EMBL" id="KZX11035.1"/>
    </source>
</evidence>
<evidence type="ECO:0000259" key="2">
    <source>
        <dbReference type="PROSITE" id="PS50119"/>
    </source>
</evidence>
<dbReference type="RefSeq" id="WP_067092338.1">
    <property type="nucleotide sequence ID" value="NZ_LWMV01000197.1"/>
</dbReference>
<dbReference type="PATRIC" id="fig|49547.3.peg.1698"/>
<accession>A0A162FCL7</accession>
<dbReference type="Proteomes" id="UP000077245">
    <property type="component" value="Unassembled WGS sequence"/>
</dbReference>
<organism evidence="3 4">
    <name type="scientific">Methanobrevibacter curvatus</name>
    <dbReference type="NCBI Taxonomy" id="49547"/>
    <lineage>
        <taxon>Archaea</taxon>
        <taxon>Methanobacteriati</taxon>
        <taxon>Methanobacteriota</taxon>
        <taxon>Methanomada group</taxon>
        <taxon>Methanobacteria</taxon>
        <taxon>Methanobacteriales</taxon>
        <taxon>Methanobacteriaceae</taxon>
        <taxon>Methanobrevibacter</taxon>
    </lineage>
</organism>
<proteinExistence type="predicted"/>
<evidence type="ECO:0000256" key="1">
    <source>
        <dbReference type="SAM" id="Phobius"/>
    </source>
</evidence>
<feature type="domain" description="B box-type" evidence="2">
    <location>
        <begin position="1"/>
        <end position="26"/>
    </location>
</feature>
<comment type="caution">
    <text evidence="3">The sequence shown here is derived from an EMBL/GenBank/DDBJ whole genome shotgun (WGS) entry which is preliminary data.</text>
</comment>
<dbReference type="OrthoDB" id="80913at2157"/>
<keyword evidence="4" id="KW-1185">Reference proteome</keyword>
<name>A0A162FCL7_9EURY</name>
<keyword evidence="1" id="KW-0812">Transmembrane</keyword>
<dbReference type="AlphaFoldDB" id="A0A162FCL7"/>
<gene>
    <name evidence="3" type="ORF">MBCUR_15900</name>
</gene>
<reference evidence="3 4" key="1">
    <citation type="submission" date="2016-04" db="EMBL/GenBank/DDBJ databases">
        <title>Genome sequence of Methanobrevibacter curvatus DSM 11111.</title>
        <authorList>
            <person name="Poehlein A."/>
            <person name="Seedorf H."/>
            <person name="Daniel R."/>
        </authorList>
    </citation>
    <scope>NUCLEOTIDE SEQUENCE [LARGE SCALE GENOMIC DNA]</scope>
    <source>
        <strain evidence="3 4">DSM 11111</strain>
    </source>
</reference>
<protein>
    <recommendedName>
        <fullName evidence="2">B box-type domain-containing protein</fullName>
    </recommendedName>
</protein>
<evidence type="ECO:0000313" key="4">
    <source>
        <dbReference type="Proteomes" id="UP000077245"/>
    </source>
</evidence>
<dbReference type="GO" id="GO:0008270">
    <property type="term" value="F:zinc ion binding"/>
    <property type="evidence" value="ECO:0007669"/>
    <property type="project" value="InterPro"/>
</dbReference>
<keyword evidence="1" id="KW-1133">Transmembrane helix</keyword>
<dbReference type="InterPro" id="IPR000315">
    <property type="entry name" value="Znf_B-box"/>
</dbReference>
<sequence length="229" mass="25978">MKCENHQDKEGTDICSVCGKILCDDCKISIGKTVYCENCASSLINAGTTTAQNKNKSIPPNENTLNTKKAPSIHKNELYGEFNGNKPVQTSTNASNPIEEKYEKYLDNLYYDENETNDNEVPLEEQLKQYEENHGLLVSEPAPEKYENPYKNLSLSSDSEGNYRPISLHKIPKKENSNINGLSILLTVILLLLIIFVISYVIFLLFLRGTYPEYFEAMRMLISNPSIFF</sequence>
<keyword evidence="1" id="KW-0472">Membrane</keyword>
<dbReference type="EMBL" id="LWMV01000197">
    <property type="protein sequence ID" value="KZX11035.1"/>
    <property type="molecule type" value="Genomic_DNA"/>
</dbReference>
<feature type="transmembrane region" description="Helical" evidence="1">
    <location>
        <begin position="182"/>
        <end position="207"/>
    </location>
</feature>